<accession>W7YE44</accession>
<dbReference type="Proteomes" id="UP000019402">
    <property type="component" value="Unassembled WGS sequence"/>
</dbReference>
<dbReference type="InterPro" id="IPR014942">
    <property type="entry name" value="AbiEii"/>
</dbReference>
<dbReference type="RefSeq" id="WP_027473906.1">
    <property type="nucleotide sequence ID" value="NZ_BAMD01000114.1"/>
</dbReference>
<dbReference type="AlphaFoldDB" id="W7YE44"/>
<comment type="caution">
    <text evidence="1">The sequence shown here is derived from an EMBL/GenBank/DDBJ whole genome shotgun (WGS) entry which is preliminary data.</text>
</comment>
<organism evidence="1 2">
    <name type="scientific">Saccharicrinis fermentans DSM 9555 = JCM 21142</name>
    <dbReference type="NCBI Taxonomy" id="869213"/>
    <lineage>
        <taxon>Bacteria</taxon>
        <taxon>Pseudomonadati</taxon>
        <taxon>Bacteroidota</taxon>
        <taxon>Bacteroidia</taxon>
        <taxon>Marinilabiliales</taxon>
        <taxon>Marinilabiliaceae</taxon>
        <taxon>Saccharicrinis</taxon>
    </lineage>
</organism>
<dbReference type="eggNOG" id="ENOG502Z8YI">
    <property type="taxonomic scope" value="Bacteria"/>
</dbReference>
<dbReference type="Pfam" id="PF08843">
    <property type="entry name" value="AbiEii"/>
    <property type="match status" value="1"/>
</dbReference>
<keyword evidence="2" id="KW-1185">Reference proteome</keyword>
<evidence type="ECO:0000313" key="2">
    <source>
        <dbReference type="Proteomes" id="UP000019402"/>
    </source>
</evidence>
<dbReference type="Gene3D" id="3.10.450.620">
    <property type="entry name" value="JHP933, nucleotidyltransferase-like core domain"/>
    <property type="match status" value="1"/>
</dbReference>
<protein>
    <recommendedName>
        <fullName evidence="3">Nucleotidyl transferase AbiEii/AbiGii toxin family protein</fullName>
    </recommendedName>
</protein>
<dbReference type="OrthoDB" id="42373at2"/>
<reference evidence="1 2" key="1">
    <citation type="journal article" date="2014" name="Genome Announc.">
        <title>Draft Genome Sequence of Cytophaga fermentans JCM 21142T, a Facultative Anaerobe Isolated from Marine Mud.</title>
        <authorList>
            <person name="Starns D."/>
            <person name="Oshima K."/>
            <person name="Suda W."/>
            <person name="Iino T."/>
            <person name="Yuki M."/>
            <person name="Inoue J."/>
            <person name="Kitamura K."/>
            <person name="Iida T."/>
            <person name="Darby A."/>
            <person name="Hattori M."/>
            <person name="Ohkuma M."/>
        </authorList>
    </citation>
    <scope>NUCLEOTIDE SEQUENCE [LARGE SCALE GENOMIC DNA]</scope>
    <source>
        <strain evidence="1 2">JCM 21142</strain>
    </source>
</reference>
<evidence type="ECO:0000313" key="1">
    <source>
        <dbReference type="EMBL" id="GAF05738.1"/>
    </source>
</evidence>
<gene>
    <name evidence="1" type="ORF">JCM21142_104489</name>
</gene>
<dbReference type="STRING" id="869213.GCA_000517085_04763"/>
<evidence type="ECO:0008006" key="3">
    <source>
        <dbReference type="Google" id="ProtNLM"/>
    </source>
</evidence>
<dbReference type="EMBL" id="BAMD01000114">
    <property type="protein sequence ID" value="GAF05738.1"/>
    <property type="molecule type" value="Genomic_DNA"/>
</dbReference>
<proteinExistence type="predicted"/>
<name>W7YE44_9BACT</name>
<sequence length="357" mass="41092">MIDKSKINIDWINQVSKQNRKADKILIEKVIRALQLLEGLVVHEIPFVFKGGTALMLHLNSSKRLSIDIDIIMPKEVEGFQALLEKIVVDQGFSRLELQHRSTNTKIKKEHYKFFYTPIHKSNKEKEYVLLDILFEEVGYKNVIEIPIQSSFVPIEGAPITVKVPCLEDMLGDKLTAFAPNTTGIPYFKKKDSMSMEIIKQLYDIGNLFDVVNDLEIIKATFLKFAETELTYRAIDGLTANDVLEDIYQTSLNIVTRGTDGKGDFEQLQLGIRRITGFIFSESFHLEKAIILASKAAYISILIREDADFIEKFDNPKLMKDWQIGEPLNNKLNKLKKSNPEAFFYWFKIYELIKQAE</sequence>